<dbReference type="EMBL" id="BMAC01001015">
    <property type="protein sequence ID" value="GFQ05100.1"/>
    <property type="molecule type" value="Genomic_DNA"/>
</dbReference>
<sequence length="151" mass="17276">MDCYEPVDDYCDAWQSDNLEIPQNTPNLNFNFDQFFIALELEITCPLMEDDCEEDEQKETFWAPCPRIERENLPKDKISSMLSSAGVPMHKQRFMVDRISSRADEIANAAHNENKRILPMVISISIVACSCYGETVFDPDHPMDGVSDGNY</sequence>
<evidence type="ECO:0000313" key="2">
    <source>
        <dbReference type="EMBL" id="GFQ05100.1"/>
    </source>
</evidence>
<gene>
    <name evidence="1" type="ORF">PHJA_002080300</name>
    <name evidence="2" type="ORF">PHJA_002654100</name>
</gene>
<protein>
    <submittedName>
        <fullName evidence="2">Uncharacterized protein</fullName>
    </submittedName>
</protein>
<proteinExistence type="predicted"/>
<dbReference type="EMBL" id="BMAC01000571">
    <property type="protein sequence ID" value="GFP99362.1"/>
    <property type="molecule type" value="Genomic_DNA"/>
</dbReference>
<evidence type="ECO:0000313" key="3">
    <source>
        <dbReference type="Proteomes" id="UP000653305"/>
    </source>
</evidence>
<dbReference type="Proteomes" id="UP000653305">
    <property type="component" value="Unassembled WGS sequence"/>
</dbReference>
<keyword evidence="3" id="KW-1185">Reference proteome</keyword>
<organism evidence="2 3">
    <name type="scientific">Phtheirospermum japonicum</name>
    <dbReference type="NCBI Taxonomy" id="374723"/>
    <lineage>
        <taxon>Eukaryota</taxon>
        <taxon>Viridiplantae</taxon>
        <taxon>Streptophyta</taxon>
        <taxon>Embryophyta</taxon>
        <taxon>Tracheophyta</taxon>
        <taxon>Spermatophyta</taxon>
        <taxon>Magnoliopsida</taxon>
        <taxon>eudicotyledons</taxon>
        <taxon>Gunneridae</taxon>
        <taxon>Pentapetalae</taxon>
        <taxon>asterids</taxon>
        <taxon>lamiids</taxon>
        <taxon>Lamiales</taxon>
        <taxon>Orobanchaceae</taxon>
        <taxon>Orobanchaceae incertae sedis</taxon>
        <taxon>Phtheirospermum</taxon>
    </lineage>
</organism>
<dbReference type="AlphaFoldDB" id="A0A830D1E8"/>
<evidence type="ECO:0000313" key="1">
    <source>
        <dbReference type="EMBL" id="GFP99362.1"/>
    </source>
</evidence>
<dbReference type="OrthoDB" id="1149625at2759"/>
<comment type="caution">
    <text evidence="2">The sequence shown here is derived from an EMBL/GenBank/DDBJ whole genome shotgun (WGS) entry which is preliminary data.</text>
</comment>
<reference evidence="2" key="1">
    <citation type="submission" date="2020-07" db="EMBL/GenBank/DDBJ databases">
        <title>Ethylene signaling mediates host invasion by parasitic plants.</title>
        <authorList>
            <person name="Yoshida S."/>
        </authorList>
    </citation>
    <scope>NUCLEOTIDE SEQUENCE</scope>
    <source>
        <strain evidence="2">Okayama</strain>
    </source>
</reference>
<accession>A0A830D1E8</accession>
<name>A0A830D1E8_9LAMI</name>